<dbReference type="SUPFAM" id="SSF51905">
    <property type="entry name" value="FAD/NAD(P)-binding domain"/>
    <property type="match status" value="1"/>
</dbReference>
<accession>A0ABD2P8V9</accession>
<gene>
    <name evidence="3" type="ORF">HHI36_001750</name>
</gene>
<dbReference type="Pfam" id="PF00732">
    <property type="entry name" value="GMC_oxred_N"/>
    <property type="match status" value="1"/>
</dbReference>
<feature type="non-terminal residue" evidence="3">
    <location>
        <position position="154"/>
    </location>
</feature>
<dbReference type="InterPro" id="IPR012132">
    <property type="entry name" value="GMC_OxRdtase"/>
</dbReference>
<dbReference type="InterPro" id="IPR000172">
    <property type="entry name" value="GMC_OxRdtase_N"/>
</dbReference>
<evidence type="ECO:0000313" key="4">
    <source>
        <dbReference type="Proteomes" id="UP001516400"/>
    </source>
</evidence>
<dbReference type="InterPro" id="IPR036188">
    <property type="entry name" value="FAD/NAD-bd_sf"/>
</dbReference>
<organism evidence="3 4">
    <name type="scientific">Cryptolaemus montrouzieri</name>
    <dbReference type="NCBI Taxonomy" id="559131"/>
    <lineage>
        <taxon>Eukaryota</taxon>
        <taxon>Metazoa</taxon>
        <taxon>Ecdysozoa</taxon>
        <taxon>Arthropoda</taxon>
        <taxon>Hexapoda</taxon>
        <taxon>Insecta</taxon>
        <taxon>Pterygota</taxon>
        <taxon>Neoptera</taxon>
        <taxon>Endopterygota</taxon>
        <taxon>Coleoptera</taxon>
        <taxon>Polyphaga</taxon>
        <taxon>Cucujiformia</taxon>
        <taxon>Coccinelloidea</taxon>
        <taxon>Coccinellidae</taxon>
        <taxon>Scymninae</taxon>
        <taxon>Scymnini</taxon>
        <taxon>Cryptolaemus</taxon>
    </lineage>
</organism>
<keyword evidence="4" id="KW-1185">Reference proteome</keyword>
<dbReference type="PANTHER" id="PTHR11552">
    <property type="entry name" value="GLUCOSE-METHANOL-CHOLINE GMC OXIDOREDUCTASE"/>
    <property type="match status" value="1"/>
</dbReference>
<name>A0ABD2P8V9_9CUCU</name>
<feature type="domain" description="Glucose-methanol-choline oxidoreductase N-terminal" evidence="2">
    <location>
        <begin position="33"/>
        <end position="150"/>
    </location>
</feature>
<evidence type="ECO:0000256" key="1">
    <source>
        <dbReference type="ARBA" id="ARBA00010790"/>
    </source>
</evidence>
<evidence type="ECO:0000313" key="3">
    <source>
        <dbReference type="EMBL" id="KAL3287274.1"/>
    </source>
</evidence>
<comment type="caution">
    <text evidence="3">The sequence shown here is derived from an EMBL/GenBank/DDBJ whole genome shotgun (WGS) entry which is preliminary data.</text>
</comment>
<dbReference type="EMBL" id="JABFTP020000185">
    <property type="protein sequence ID" value="KAL3287274.1"/>
    <property type="molecule type" value="Genomic_DNA"/>
</dbReference>
<evidence type="ECO:0000259" key="2">
    <source>
        <dbReference type="Pfam" id="PF00732"/>
    </source>
</evidence>
<dbReference type="Gene3D" id="3.30.560.10">
    <property type="entry name" value="Glucose Oxidase, domain 3"/>
    <property type="match status" value="1"/>
</dbReference>
<proteinExistence type="inferred from homology"/>
<dbReference type="PANTHER" id="PTHR11552:SF217">
    <property type="entry name" value="GLUCOSE DEHYDROGENASE [FAD, QUINONE]"/>
    <property type="match status" value="1"/>
</dbReference>
<comment type="similarity">
    <text evidence="1">Belongs to the GMC oxidoreductase family.</text>
</comment>
<dbReference type="Gene3D" id="3.50.50.60">
    <property type="entry name" value="FAD/NAD(P)-binding domain"/>
    <property type="match status" value="1"/>
</dbReference>
<sequence>QIPSMVVSFHGDPLMDWKYKTDPELFACKGFPEHRCNWPRGKVLGGCSVIHGMMYMRGHPEDYDNWARAGNTGWSYNEVLPFFLRSENNTEIGTLVDKKYHGTEGPMTTNRFPHTPPLAFDILKAAQELKYPVSDDLNGDKYSGFSVAQSNTRY</sequence>
<feature type="non-terminal residue" evidence="3">
    <location>
        <position position="1"/>
    </location>
</feature>
<protein>
    <recommendedName>
        <fullName evidence="2">Glucose-methanol-choline oxidoreductase N-terminal domain-containing protein</fullName>
    </recommendedName>
</protein>
<dbReference type="Proteomes" id="UP001516400">
    <property type="component" value="Unassembled WGS sequence"/>
</dbReference>
<reference evidence="3 4" key="1">
    <citation type="journal article" date="2021" name="BMC Biol.">
        <title>Horizontally acquired antibacterial genes associated with adaptive radiation of ladybird beetles.</title>
        <authorList>
            <person name="Li H.S."/>
            <person name="Tang X.F."/>
            <person name="Huang Y.H."/>
            <person name="Xu Z.Y."/>
            <person name="Chen M.L."/>
            <person name="Du X.Y."/>
            <person name="Qiu B.Y."/>
            <person name="Chen P.T."/>
            <person name="Zhang W."/>
            <person name="Slipinski A."/>
            <person name="Escalona H.E."/>
            <person name="Waterhouse R.M."/>
            <person name="Zwick A."/>
            <person name="Pang H."/>
        </authorList>
    </citation>
    <scope>NUCLEOTIDE SEQUENCE [LARGE SCALE GENOMIC DNA]</scope>
    <source>
        <strain evidence="3">SYSU2018</strain>
    </source>
</reference>
<dbReference type="AlphaFoldDB" id="A0ABD2P8V9"/>